<evidence type="ECO:0000256" key="6">
    <source>
        <dbReference type="ARBA" id="ARBA00022683"/>
    </source>
</evidence>
<gene>
    <name evidence="12" type="ORF">B4088_2482</name>
</gene>
<dbReference type="GO" id="GO:0009401">
    <property type="term" value="P:phosphoenolpyruvate-dependent sugar phosphotransferase system"/>
    <property type="evidence" value="ECO:0007669"/>
    <property type="project" value="UniProtKB-KW"/>
</dbReference>
<keyword evidence="7" id="KW-0418">Kinase</keyword>
<dbReference type="GO" id="GO:0016301">
    <property type="term" value="F:kinase activity"/>
    <property type="evidence" value="ECO:0007669"/>
    <property type="project" value="UniProtKB-KW"/>
</dbReference>
<dbReference type="SUPFAM" id="SSF55804">
    <property type="entry name" value="Phoshotransferase/anion transport protein"/>
    <property type="match status" value="1"/>
</dbReference>
<evidence type="ECO:0000259" key="11">
    <source>
        <dbReference type="PROSITE" id="PS51094"/>
    </source>
</evidence>
<keyword evidence="12" id="KW-0670">Pyruvate</keyword>
<comment type="subcellular location">
    <subcellularLocation>
        <location evidence="1">Cytoplasm</location>
    </subcellularLocation>
</comment>
<reference evidence="12 13" key="1">
    <citation type="submission" date="2015-09" db="EMBL/GenBank/DDBJ databases">
        <title>Bacillus cereus food isolates.</title>
        <authorList>
            <person name="Boekhorst J."/>
        </authorList>
    </citation>
    <scope>NUCLEOTIDE SEQUENCE [LARGE SCALE GENOMIC DNA]</scope>
    <source>
        <strain evidence="12 13">B4088</strain>
    </source>
</reference>
<proteinExistence type="predicted"/>
<keyword evidence="2" id="KW-0813">Transport</keyword>
<dbReference type="CDD" id="cd00211">
    <property type="entry name" value="PTS_IIA_fru"/>
    <property type="match status" value="1"/>
</dbReference>
<evidence type="ECO:0000256" key="4">
    <source>
        <dbReference type="ARBA" id="ARBA00022553"/>
    </source>
</evidence>
<dbReference type="Pfam" id="PF00359">
    <property type="entry name" value="PTS_EIIA_2"/>
    <property type="match status" value="1"/>
</dbReference>
<keyword evidence="3" id="KW-0963">Cytoplasm</keyword>
<keyword evidence="5 12" id="KW-0808">Transferase</keyword>
<evidence type="ECO:0000256" key="1">
    <source>
        <dbReference type="ARBA" id="ARBA00004496"/>
    </source>
</evidence>
<dbReference type="AlphaFoldDB" id="A0A164P7P3"/>
<dbReference type="Gene3D" id="3.40.930.10">
    <property type="entry name" value="Mannitol-specific EII, Chain A"/>
    <property type="match status" value="1"/>
</dbReference>
<dbReference type="PROSITE" id="PS51094">
    <property type="entry name" value="PTS_EIIA_TYPE_2"/>
    <property type="match status" value="1"/>
</dbReference>
<dbReference type="RefSeq" id="WP_063260977.1">
    <property type="nucleotide sequence ID" value="NZ_LJKE01000043.1"/>
</dbReference>
<accession>A0A164P7P3</accession>
<dbReference type="InterPro" id="IPR016152">
    <property type="entry name" value="PTrfase/Anion_transptr"/>
</dbReference>
<evidence type="ECO:0000256" key="5">
    <source>
        <dbReference type="ARBA" id="ARBA00022679"/>
    </source>
</evidence>
<evidence type="ECO:0000256" key="7">
    <source>
        <dbReference type="ARBA" id="ARBA00022777"/>
    </source>
</evidence>
<evidence type="ECO:0000256" key="8">
    <source>
        <dbReference type="ARBA" id="ARBA00037387"/>
    </source>
</evidence>
<name>A0A164P7P3_BACCE</name>
<evidence type="ECO:0000256" key="3">
    <source>
        <dbReference type="ARBA" id="ARBA00022490"/>
    </source>
</evidence>
<feature type="domain" description="PTS EIIA type-2" evidence="11">
    <location>
        <begin position="3"/>
        <end position="145"/>
    </location>
</feature>
<sequence length="145" mass="16288">MHEVFNTTMIHTADAVTSWEEAIRLSAKPLLKADKIENRYIDKMIENVYIMGPYIVIAPGLAFAHARPEDGVKSLGLSMLRLQNPVKFSEMAHHEVQIVLTLAAPDQNGHLELLSKLSQVFSEENAIQKILTFSEEDVVNFIKGE</sequence>
<dbReference type="InterPro" id="IPR002178">
    <property type="entry name" value="PTS_EIIA_type-2_dom"/>
</dbReference>
<dbReference type="PANTHER" id="PTHR36203">
    <property type="entry name" value="ASCORBATE-SPECIFIC PTS SYSTEM EIIA COMPONENT"/>
    <property type="match status" value="1"/>
</dbReference>
<comment type="caution">
    <text evidence="12">The sequence shown here is derived from an EMBL/GenBank/DDBJ whole genome shotgun (WGS) entry which is preliminary data.</text>
</comment>
<keyword evidence="4" id="KW-0597">Phosphoprotein</keyword>
<dbReference type="EMBL" id="LJKE01000043">
    <property type="protein sequence ID" value="KZD66366.1"/>
    <property type="molecule type" value="Genomic_DNA"/>
</dbReference>
<evidence type="ECO:0000256" key="10">
    <source>
        <dbReference type="ARBA" id="ARBA00042072"/>
    </source>
</evidence>
<evidence type="ECO:0000313" key="13">
    <source>
        <dbReference type="Proteomes" id="UP000076482"/>
    </source>
</evidence>
<evidence type="ECO:0000256" key="2">
    <source>
        <dbReference type="ARBA" id="ARBA00022448"/>
    </source>
</evidence>
<dbReference type="Proteomes" id="UP000076482">
    <property type="component" value="Unassembled WGS sequence"/>
</dbReference>
<comment type="function">
    <text evidence="8">The phosphoenolpyruvate-dependent sugar phosphotransferase system (sugar PTS), a major carbohydrate active transport system, catalyzes the phosphorylation of incoming sugar substrates concomitantly with their translocation across the cell membrane. The enzyme II UlaABC PTS system is involved in ascorbate transport.</text>
</comment>
<dbReference type="PANTHER" id="PTHR36203:SF1">
    <property type="entry name" value="ASCORBATE-SPECIFIC PTS SYSTEM EIIA COMPONENT"/>
    <property type="match status" value="1"/>
</dbReference>
<dbReference type="GO" id="GO:0005737">
    <property type="term" value="C:cytoplasm"/>
    <property type="evidence" value="ECO:0007669"/>
    <property type="project" value="UniProtKB-SubCell"/>
</dbReference>
<evidence type="ECO:0000313" key="12">
    <source>
        <dbReference type="EMBL" id="KZD66366.1"/>
    </source>
</evidence>
<dbReference type="PATRIC" id="fig|1396.535.peg.4443"/>
<dbReference type="InterPro" id="IPR051351">
    <property type="entry name" value="Ascorbate-PTS_EIIA_comp"/>
</dbReference>
<organism evidence="12 13">
    <name type="scientific">Bacillus cereus</name>
    <dbReference type="NCBI Taxonomy" id="1396"/>
    <lineage>
        <taxon>Bacteria</taxon>
        <taxon>Bacillati</taxon>
        <taxon>Bacillota</taxon>
        <taxon>Bacilli</taxon>
        <taxon>Bacillales</taxon>
        <taxon>Bacillaceae</taxon>
        <taxon>Bacillus</taxon>
        <taxon>Bacillus cereus group</taxon>
    </lineage>
</organism>
<evidence type="ECO:0000256" key="9">
    <source>
        <dbReference type="ARBA" id="ARBA00041175"/>
    </source>
</evidence>
<keyword evidence="6" id="KW-0598">Phosphotransferase system</keyword>
<protein>
    <recommendedName>
        <fullName evidence="9">Ascorbate-specific PTS system EIIA component</fullName>
    </recommendedName>
    <alternativeName>
        <fullName evidence="10">Ascorbate-specific phosphotransferase enzyme IIA component</fullName>
    </alternativeName>
</protein>